<dbReference type="PRINTS" id="PR00176">
    <property type="entry name" value="NANEUSMPORT"/>
</dbReference>
<feature type="binding site" evidence="8">
    <location>
        <position position="445"/>
    </location>
    <ligand>
        <name>Na(+)</name>
        <dbReference type="ChEBI" id="CHEBI:29101"/>
        <label>1</label>
    </ligand>
</feature>
<feature type="binding site" evidence="8">
    <location>
        <position position="85"/>
    </location>
    <ligand>
        <name>Na(+)</name>
        <dbReference type="ChEBI" id="CHEBI:29101"/>
        <label>1</label>
    </ligand>
</feature>
<keyword evidence="5 11" id="KW-1133">Transmembrane helix</keyword>
<accession>A0A0R3WI38</accession>
<reference evidence="12 13" key="2">
    <citation type="submission" date="2018-11" db="EMBL/GenBank/DDBJ databases">
        <authorList>
            <consortium name="Pathogen Informatics"/>
        </authorList>
    </citation>
    <scope>NUCLEOTIDE SEQUENCE [LARGE SCALE GENOMIC DNA]</scope>
</reference>
<evidence type="ECO:0000256" key="9">
    <source>
        <dbReference type="RuleBase" id="RU003732"/>
    </source>
</evidence>
<keyword evidence="7" id="KW-0325">Glycoprotein</keyword>
<feature type="compositionally biased region" description="Basic residues" evidence="10">
    <location>
        <begin position="783"/>
        <end position="796"/>
    </location>
</feature>
<feature type="transmembrane region" description="Helical" evidence="11">
    <location>
        <begin position="76"/>
        <end position="94"/>
    </location>
</feature>
<evidence type="ECO:0000256" key="5">
    <source>
        <dbReference type="ARBA" id="ARBA00022989"/>
    </source>
</evidence>
<dbReference type="PANTHER" id="PTHR11616:SF321">
    <property type="entry name" value="SODIUM-DEPENDENT NUTRIENT AMINO ACID TRANSPORTER 1-RELATED"/>
    <property type="match status" value="1"/>
</dbReference>
<evidence type="ECO:0000256" key="6">
    <source>
        <dbReference type="ARBA" id="ARBA00023136"/>
    </source>
</evidence>
<gene>
    <name evidence="12" type="ORF">TTAC_LOCUS237</name>
</gene>
<keyword evidence="13" id="KW-1185">Reference proteome</keyword>
<feature type="binding site" evidence="8">
    <location>
        <position position="353"/>
    </location>
    <ligand>
        <name>Na(+)</name>
        <dbReference type="ChEBI" id="CHEBI:29101"/>
        <label>1</label>
    </ligand>
</feature>
<evidence type="ECO:0000256" key="1">
    <source>
        <dbReference type="ARBA" id="ARBA00004141"/>
    </source>
</evidence>
<reference evidence="14" key="1">
    <citation type="submission" date="2017-02" db="UniProtKB">
        <authorList>
            <consortium name="WormBaseParasite"/>
        </authorList>
    </citation>
    <scope>IDENTIFICATION</scope>
</reference>
<feature type="binding site" evidence="8">
    <location>
        <position position="89"/>
    </location>
    <ligand>
        <name>Na(+)</name>
        <dbReference type="ChEBI" id="CHEBI:29101"/>
        <label>1</label>
    </ligand>
</feature>
<dbReference type="PROSITE" id="PS00610">
    <property type="entry name" value="NA_NEUROTRAN_SYMP_1"/>
    <property type="match status" value="1"/>
</dbReference>
<dbReference type="WBParaSite" id="TTAC_0000023601-mRNA-1">
    <property type="protein sequence ID" value="TTAC_0000023601-mRNA-1"/>
    <property type="gene ID" value="TTAC_0000023601"/>
</dbReference>
<feature type="transmembrane region" description="Helical" evidence="11">
    <location>
        <begin position="474"/>
        <end position="498"/>
    </location>
</feature>
<keyword evidence="6 11" id="KW-0472">Membrane</keyword>
<feature type="transmembrane region" description="Helical" evidence="11">
    <location>
        <begin position="510"/>
        <end position="529"/>
    </location>
</feature>
<evidence type="ECO:0000256" key="10">
    <source>
        <dbReference type="SAM" id="MobiDB-lite"/>
    </source>
</evidence>
<dbReference type="GO" id="GO:0005886">
    <property type="term" value="C:plasma membrane"/>
    <property type="evidence" value="ECO:0007669"/>
    <property type="project" value="TreeGrafter"/>
</dbReference>
<dbReference type="Pfam" id="PF00209">
    <property type="entry name" value="SNF"/>
    <property type="match status" value="1"/>
</dbReference>
<feature type="binding site" evidence="8">
    <location>
        <position position="84"/>
    </location>
    <ligand>
        <name>Na(+)</name>
        <dbReference type="ChEBI" id="CHEBI:29101"/>
        <label>1</label>
    </ligand>
</feature>
<feature type="compositionally biased region" description="Basic and acidic residues" evidence="10">
    <location>
        <begin position="1"/>
        <end position="13"/>
    </location>
</feature>
<evidence type="ECO:0000313" key="13">
    <source>
        <dbReference type="Proteomes" id="UP000274429"/>
    </source>
</evidence>
<keyword evidence="9" id="KW-0769">Symport</keyword>
<feature type="transmembrane region" description="Helical" evidence="11">
    <location>
        <begin position="148"/>
        <end position="176"/>
    </location>
</feature>
<evidence type="ECO:0000256" key="3">
    <source>
        <dbReference type="ARBA" id="ARBA00022448"/>
    </source>
</evidence>
<feature type="transmembrane region" description="Helical" evidence="11">
    <location>
        <begin position="237"/>
        <end position="256"/>
    </location>
</feature>
<dbReference type="AlphaFoldDB" id="A0A0R3WI38"/>
<dbReference type="PROSITE" id="PS50267">
    <property type="entry name" value="NA_NEUROTRAN_SYMP_3"/>
    <property type="match status" value="1"/>
</dbReference>
<evidence type="ECO:0000256" key="8">
    <source>
        <dbReference type="PIRSR" id="PIRSR600175-1"/>
    </source>
</evidence>
<dbReference type="EMBL" id="UYWX01000015">
    <property type="protein sequence ID" value="VDM16115.1"/>
    <property type="molecule type" value="Genomic_DNA"/>
</dbReference>
<protein>
    <recommendedName>
        <fullName evidence="9">Transporter</fullName>
    </recommendedName>
</protein>
<evidence type="ECO:0000256" key="4">
    <source>
        <dbReference type="ARBA" id="ARBA00022692"/>
    </source>
</evidence>
<dbReference type="STRING" id="6205.A0A0R3WI38"/>
<dbReference type="SUPFAM" id="SSF161070">
    <property type="entry name" value="SNF-like"/>
    <property type="match status" value="1"/>
</dbReference>
<feature type="binding site" evidence="8">
    <location>
        <position position="321"/>
    </location>
    <ligand>
        <name>Na(+)</name>
        <dbReference type="ChEBI" id="CHEBI:29101"/>
        <label>1</label>
    </ligand>
</feature>
<dbReference type="InterPro" id="IPR037272">
    <property type="entry name" value="SNS_sf"/>
</dbReference>
<keyword evidence="3 9" id="KW-0813">Transport</keyword>
<feature type="transmembrane region" description="Helical" evidence="11">
    <location>
        <begin position="314"/>
        <end position="335"/>
    </location>
</feature>
<feature type="transmembrane region" description="Helical" evidence="11">
    <location>
        <begin position="347"/>
        <end position="372"/>
    </location>
</feature>
<evidence type="ECO:0000256" key="11">
    <source>
        <dbReference type="SAM" id="Phobius"/>
    </source>
</evidence>
<dbReference type="GO" id="GO:0046872">
    <property type="term" value="F:metal ion binding"/>
    <property type="evidence" value="ECO:0007669"/>
    <property type="project" value="UniProtKB-KW"/>
</dbReference>
<evidence type="ECO:0000256" key="2">
    <source>
        <dbReference type="ARBA" id="ARBA00006459"/>
    </source>
</evidence>
<feature type="region of interest" description="Disordered" evidence="10">
    <location>
        <begin position="754"/>
        <end position="804"/>
    </location>
</feature>
<comment type="subcellular location">
    <subcellularLocation>
        <location evidence="1">Membrane</location>
        <topology evidence="1">Multi-pass membrane protein</topology>
    </subcellularLocation>
</comment>
<name>A0A0R3WI38_HYDTA</name>
<keyword evidence="8" id="KW-0915">Sodium</keyword>
<evidence type="ECO:0000256" key="7">
    <source>
        <dbReference type="ARBA" id="ARBA00023180"/>
    </source>
</evidence>
<feature type="region of interest" description="Disordered" evidence="10">
    <location>
        <begin position="1"/>
        <end position="36"/>
    </location>
</feature>
<dbReference type="PANTHER" id="PTHR11616">
    <property type="entry name" value="SODIUM/CHLORIDE DEPENDENT TRANSPORTER"/>
    <property type="match status" value="1"/>
</dbReference>
<feature type="binding site" evidence="8">
    <location>
        <position position="441"/>
    </location>
    <ligand>
        <name>Na(+)</name>
        <dbReference type="ChEBI" id="CHEBI:29101"/>
        <label>1</label>
    </ligand>
</feature>
<keyword evidence="4 9" id="KW-0812">Transmembrane</keyword>
<feature type="transmembrane region" description="Helical" evidence="11">
    <location>
        <begin position="550"/>
        <end position="569"/>
    </location>
</feature>
<organism evidence="14">
    <name type="scientific">Hydatigena taeniaeformis</name>
    <name type="common">Feline tapeworm</name>
    <name type="synonym">Taenia taeniaeformis</name>
    <dbReference type="NCBI Taxonomy" id="6205"/>
    <lineage>
        <taxon>Eukaryota</taxon>
        <taxon>Metazoa</taxon>
        <taxon>Spiralia</taxon>
        <taxon>Lophotrochozoa</taxon>
        <taxon>Platyhelminthes</taxon>
        <taxon>Cestoda</taxon>
        <taxon>Eucestoda</taxon>
        <taxon>Cyclophyllidea</taxon>
        <taxon>Taeniidae</taxon>
        <taxon>Hydatigera</taxon>
    </lineage>
</organism>
<dbReference type="GO" id="GO:0005283">
    <property type="term" value="F:amino acid:sodium symporter activity"/>
    <property type="evidence" value="ECO:0007669"/>
    <property type="project" value="TreeGrafter"/>
</dbReference>
<sequence length="804" mass="89324">MTERKVKIREKISQTEPKLPDAVIPEGNYDDDLDLPAHGNGEATATKMKNDSEDVDVETANQNPNERGGWGLKIEFILSCVAFAVGLGNVWRFPYLCFKNGGGAFLIPYVIMLICLGLPIFFLEFAFGQFASLGPISIWSISPLFKGVGYAMTTVSWYISLYYNVIIATGFFYLFASFNSHLPWSSCDNWWNNETTCVPIGQSKNQSIGNTTSPAVEYYNNYVLQKSSGFEDFGTPVWHLTLCLLFSWIVVVLSLIKGVQSLGKVSYFTAIFPYIMLTILLIRAATLEGSLEGVKYYITPDFSRLKDPTAWTDAATQIIFSLSCCNGGLIAMSSYNKFKNNCYRDAVLVATINCLTSVFAGFVVFSTLGFMANAKGVPVANVVESGKWQSDITYLSEICAIRPLVGNQGPGLVFMVYPEALNQMPVPVLWSILFFIMLVSLGLGSELPYVETVLSGFQDELRRYNLLTTWKSQFLFRAILCSINFLITLPMVCNAGVYLVNLIDNVMSGYPVLIICLMELIVISYVYGIKQFMRDVKLMIDSKPNWYWRICWMGVSPLMVLALLIFMIVGGKPYSMGDYVFPNGIQVMAQLIAIVPVLMIVGFFAYKYCRDGGWILLREFSKPVTDWGPAEDEHRTEFLQGICERTLGYVPSDLRAPGEGDGGEEGVDGGGNHLNVSQVWSTGAGGSTAALRNAASCQALHSLLNEGEFYQSKLSIAEKMAELHTKDLVKQGVPIELLASTDRLKLLTNSVEELREHGEQDEESGCSDHDDKDGEMIGERKSSKVSHLLRRIHRKTSSSDINLQ</sequence>
<dbReference type="GO" id="GO:0089718">
    <property type="term" value="P:amino acid import across plasma membrane"/>
    <property type="evidence" value="ECO:0007669"/>
    <property type="project" value="TreeGrafter"/>
</dbReference>
<dbReference type="Proteomes" id="UP000274429">
    <property type="component" value="Unassembled WGS sequence"/>
</dbReference>
<dbReference type="OrthoDB" id="6581954at2759"/>
<comment type="similarity">
    <text evidence="2 9">Belongs to the sodium:neurotransmitter symporter (SNF) (TC 2.A.22) family.</text>
</comment>
<feature type="transmembrane region" description="Helical" evidence="11">
    <location>
        <begin position="106"/>
        <end position="127"/>
    </location>
</feature>
<feature type="transmembrane region" description="Helical" evidence="11">
    <location>
        <begin position="265"/>
        <end position="285"/>
    </location>
</feature>
<dbReference type="InterPro" id="IPR000175">
    <property type="entry name" value="Na/ntran_symport"/>
</dbReference>
<proteinExistence type="inferred from homology"/>
<feature type="transmembrane region" description="Helical" evidence="11">
    <location>
        <begin position="428"/>
        <end position="454"/>
    </location>
</feature>
<evidence type="ECO:0000313" key="14">
    <source>
        <dbReference type="WBParaSite" id="TTAC_0000023601-mRNA-1"/>
    </source>
</evidence>
<evidence type="ECO:0000313" key="12">
    <source>
        <dbReference type="EMBL" id="VDM16115.1"/>
    </source>
</evidence>
<feature type="compositionally biased region" description="Basic and acidic residues" evidence="10">
    <location>
        <begin position="766"/>
        <end position="782"/>
    </location>
</feature>
<feature type="transmembrane region" description="Helical" evidence="11">
    <location>
        <begin position="589"/>
        <end position="609"/>
    </location>
</feature>
<keyword evidence="8" id="KW-0479">Metal-binding</keyword>